<evidence type="ECO:0000313" key="3">
    <source>
        <dbReference type="EMBL" id="KAG0650954.1"/>
    </source>
</evidence>
<dbReference type="AlphaFoldDB" id="A0A9P7AZD8"/>
<keyword evidence="4" id="KW-1185">Reference proteome</keyword>
<dbReference type="GO" id="GO:0003700">
    <property type="term" value="F:DNA-binding transcription factor activity"/>
    <property type="evidence" value="ECO:0007669"/>
    <property type="project" value="TreeGrafter"/>
</dbReference>
<name>A0A9P7AZD8_9HELO</name>
<evidence type="ECO:0000313" key="4">
    <source>
        <dbReference type="Proteomes" id="UP000785200"/>
    </source>
</evidence>
<gene>
    <name evidence="3" type="ORF">D0Z07_2692</name>
</gene>
<comment type="caution">
    <text evidence="3">The sequence shown here is derived from an EMBL/GenBank/DDBJ whole genome shotgun (WGS) entry which is preliminary data.</text>
</comment>
<protein>
    <recommendedName>
        <fullName evidence="5">Zn(2)-C6 fungal-type domain-containing protein</fullName>
    </recommendedName>
</protein>
<evidence type="ECO:0000256" key="2">
    <source>
        <dbReference type="ARBA" id="ARBA00023242"/>
    </source>
</evidence>
<sequence>MVDDTRPFTQMQSQQVKCTEERPTCMCLRLGHECDYNPRLSFRDDTPRVMERMNEEVSTIGSVWDPDASEIISVRDQSLEDLLPPFAALITDEDRERKGRFWGAYILVTGSIPAVVTVEIAELQNPGTYHVIANPRSFTSLPEYRDEATVSISGLIHSDPDLHEKNASLADGTGDPNIIFLETFDEAPRSVFTRSFSPAHFPLSHAKQSLPSNIRIPIDPSTSLLDTARRGGRDHQLLQHYRAAISPRIIHARLNDDEDLFETAARTYPPLFHAMMALAALDISNRHGIRSSQALEHYQSVIPALKMTLQSPRDSYSDGAFFTHFILLLYEIAAVGYGENMWQHHSDQLKRIIALRRQAYGIETYDFIVWTICSIDVYALLSSNGTGAFVDSLLMQNMIPPPDKCVPQLSHGQSPVPYTEDQPFLTAILDLNQQVMMLAFEVGKVARDLRKEDQRQKQSAPDPGFQVHRRARLQHLHRHMEHSQDTWRSRFPVFGTPFSDSHPPRVFACINHVDSEKKIKACVAEIFQVANLVTSKEGSDQQYIIFPLFMAGIATKDGQEKDLCLRLIRAVGQLSYGRTVESVAEFLERIHEKQRDALQVFGHASAVDWIEDMELSGQRLIVYGL</sequence>
<dbReference type="PANTHER" id="PTHR37534">
    <property type="entry name" value="TRANSCRIPTIONAL ACTIVATOR PROTEIN UGA3"/>
    <property type="match status" value="1"/>
</dbReference>
<comment type="subcellular location">
    <subcellularLocation>
        <location evidence="1">Nucleus</location>
    </subcellularLocation>
</comment>
<evidence type="ECO:0008006" key="5">
    <source>
        <dbReference type="Google" id="ProtNLM"/>
    </source>
</evidence>
<dbReference type="GO" id="GO:0045944">
    <property type="term" value="P:positive regulation of transcription by RNA polymerase II"/>
    <property type="evidence" value="ECO:0007669"/>
    <property type="project" value="TreeGrafter"/>
</dbReference>
<dbReference type="InterPro" id="IPR021858">
    <property type="entry name" value="Fun_TF"/>
</dbReference>
<reference evidence="3" key="1">
    <citation type="submission" date="2019-07" db="EMBL/GenBank/DDBJ databases">
        <title>Hyphodiscus hymeniophilus genome sequencing and assembly.</title>
        <authorList>
            <person name="Kramer G."/>
            <person name="Nodwell J."/>
        </authorList>
    </citation>
    <scope>NUCLEOTIDE SEQUENCE</scope>
    <source>
        <strain evidence="3">ATCC 34498</strain>
    </source>
</reference>
<dbReference type="Proteomes" id="UP000785200">
    <property type="component" value="Unassembled WGS sequence"/>
</dbReference>
<organism evidence="3 4">
    <name type="scientific">Hyphodiscus hymeniophilus</name>
    <dbReference type="NCBI Taxonomy" id="353542"/>
    <lineage>
        <taxon>Eukaryota</taxon>
        <taxon>Fungi</taxon>
        <taxon>Dikarya</taxon>
        <taxon>Ascomycota</taxon>
        <taxon>Pezizomycotina</taxon>
        <taxon>Leotiomycetes</taxon>
        <taxon>Helotiales</taxon>
        <taxon>Hyphodiscaceae</taxon>
        <taxon>Hyphodiscus</taxon>
    </lineage>
</organism>
<keyword evidence="2" id="KW-0539">Nucleus</keyword>
<dbReference type="EMBL" id="VNKQ01000005">
    <property type="protein sequence ID" value="KAG0650954.1"/>
    <property type="molecule type" value="Genomic_DNA"/>
</dbReference>
<dbReference type="GO" id="GO:0000976">
    <property type="term" value="F:transcription cis-regulatory region binding"/>
    <property type="evidence" value="ECO:0007669"/>
    <property type="project" value="TreeGrafter"/>
</dbReference>
<accession>A0A9P7AZD8</accession>
<dbReference type="Pfam" id="PF11951">
    <property type="entry name" value="Fungal_trans_2"/>
    <property type="match status" value="1"/>
</dbReference>
<proteinExistence type="predicted"/>
<dbReference type="OrthoDB" id="3598904at2759"/>
<dbReference type="PANTHER" id="PTHR37534:SF49">
    <property type="entry name" value="LYSINE BIOSYNTHESIS REGULATORY PROTEIN LYS14"/>
    <property type="match status" value="1"/>
</dbReference>
<dbReference type="GO" id="GO:0005634">
    <property type="term" value="C:nucleus"/>
    <property type="evidence" value="ECO:0007669"/>
    <property type="project" value="UniProtKB-SubCell"/>
</dbReference>
<evidence type="ECO:0000256" key="1">
    <source>
        <dbReference type="ARBA" id="ARBA00004123"/>
    </source>
</evidence>